<feature type="domain" description="Histidine kinase" evidence="8">
    <location>
        <begin position="86"/>
        <end position="288"/>
    </location>
</feature>
<sequence length="291" mass="33751">MLIFEALDTDLRSSDKIFFIRTMVIFSVVLWCFTLLCIFLWEWVGSSWLVLFWFAVMALCVGYILVSYTLAALFKTNHFLDILLKDTLHELNIPLSVIKANLQMLQADEQESKKLKRLMRIELASQDLYELYKEVDYFIKKEIQTDVREYFFLDELVEKVIEKQKEIANGVEIQSSVLHVKLFADKHGLIKVLSNLLHNALKYNVNKRPISLSLEGSLLCIKDHGIGMSESELFLVFDRYYQADMTKEGHGIGLSLVKAYCDECKIHMRINSQKGVGTEVILDITYLLRKT</sequence>
<evidence type="ECO:0000256" key="2">
    <source>
        <dbReference type="ARBA" id="ARBA00012438"/>
    </source>
</evidence>
<keyword evidence="7" id="KW-1133">Transmembrane helix</keyword>
<dbReference type="SMART" id="SM00387">
    <property type="entry name" value="HATPase_c"/>
    <property type="match status" value="1"/>
</dbReference>
<evidence type="ECO:0000313" key="10">
    <source>
        <dbReference type="Proteomes" id="UP000006176"/>
    </source>
</evidence>
<evidence type="ECO:0000256" key="4">
    <source>
        <dbReference type="ARBA" id="ARBA00022679"/>
    </source>
</evidence>
<dbReference type="HOGENOM" id="CLU_000445_89_10_7"/>
<dbReference type="Gene3D" id="3.30.565.10">
    <property type="entry name" value="Histidine kinase-like ATPase, C-terminal domain"/>
    <property type="match status" value="1"/>
</dbReference>
<dbReference type="InterPro" id="IPR004358">
    <property type="entry name" value="Sig_transdc_His_kin-like_C"/>
</dbReference>
<accession>I3XU44</accession>
<dbReference type="InterPro" id="IPR050351">
    <property type="entry name" value="BphY/WalK/GraS-like"/>
</dbReference>
<feature type="transmembrane region" description="Helical" evidence="7">
    <location>
        <begin position="18"/>
        <end position="41"/>
    </location>
</feature>
<name>I3XU44_SULBS</name>
<evidence type="ECO:0000256" key="1">
    <source>
        <dbReference type="ARBA" id="ARBA00000085"/>
    </source>
</evidence>
<keyword evidence="7" id="KW-0472">Membrane</keyword>
<protein>
    <recommendedName>
        <fullName evidence="2">histidine kinase</fullName>
        <ecNumber evidence="2">2.7.13.3</ecNumber>
    </recommendedName>
</protein>
<dbReference type="PATRIC" id="fig|760154.4.peg.137"/>
<dbReference type="eggNOG" id="COG0642">
    <property type="taxonomic scope" value="Bacteria"/>
</dbReference>
<dbReference type="Proteomes" id="UP000006176">
    <property type="component" value="Chromosome"/>
</dbReference>
<keyword evidence="7" id="KW-0812">Transmembrane</keyword>
<dbReference type="KEGG" id="sba:Sulba_0141"/>
<organism evidence="9 10">
    <name type="scientific">Sulfurospirillum barnesii (strain ATCC 700032 / DSM 10660 / SES-3)</name>
    <dbReference type="NCBI Taxonomy" id="760154"/>
    <lineage>
        <taxon>Bacteria</taxon>
        <taxon>Pseudomonadati</taxon>
        <taxon>Campylobacterota</taxon>
        <taxon>Epsilonproteobacteria</taxon>
        <taxon>Campylobacterales</taxon>
        <taxon>Sulfurospirillaceae</taxon>
        <taxon>Sulfurospirillum</taxon>
    </lineage>
</organism>
<dbReference type="GO" id="GO:0000155">
    <property type="term" value="F:phosphorelay sensor kinase activity"/>
    <property type="evidence" value="ECO:0007669"/>
    <property type="project" value="InterPro"/>
</dbReference>
<evidence type="ECO:0000256" key="7">
    <source>
        <dbReference type="SAM" id="Phobius"/>
    </source>
</evidence>
<dbReference type="PANTHER" id="PTHR45453">
    <property type="entry name" value="PHOSPHATE REGULON SENSOR PROTEIN PHOR"/>
    <property type="match status" value="1"/>
</dbReference>
<dbReference type="CDD" id="cd00082">
    <property type="entry name" value="HisKA"/>
    <property type="match status" value="1"/>
</dbReference>
<dbReference type="InterPro" id="IPR005467">
    <property type="entry name" value="His_kinase_dom"/>
</dbReference>
<dbReference type="PANTHER" id="PTHR45453:SF1">
    <property type="entry name" value="PHOSPHATE REGULON SENSOR PROTEIN PHOR"/>
    <property type="match status" value="1"/>
</dbReference>
<dbReference type="InterPro" id="IPR003661">
    <property type="entry name" value="HisK_dim/P_dom"/>
</dbReference>
<dbReference type="SUPFAM" id="SSF55874">
    <property type="entry name" value="ATPase domain of HSP90 chaperone/DNA topoisomerase II/histidine kinase"/>
    <property type="match status" value="1"/>
</dbReference>
<dbReference type="AlphaFoldDB" id="I3XU44"/>
<feature type="transmembrane region" description="Helical" evidence="7">
    <location>
        <begin position="47"/>
        <end position="74"/>
    </location>
</feature>
<dbReference type="GO" id="GO:0016036">
    <property type="term" value="P:cellular response to phosphate starvation"/>
    <property type="evidence" value="ECO:0007669"/>
    <property type="project" value="TreeGrafter"/>
</dbReference>
<evidence type="ECO:0000256" key="5">
    <source>
        <dbReference type="ARBA" id="ARBA00022777"/>
    </source>
</evidence>
<evidence type="ECO:0000256" key="3">
    <source>
        <dbReference type="ARBA" id="ARBA00022553"/>
    </source>
</evidence>
<comment type="catalytic activity">
    <reaction evidence="1">
        <text>ATP + protein L-histidine = ADP + protein N-phospho-L-histidine.</text>
        <dbReference type="EC" id="2.7.13.3"/>
    </reaction>
</comment>
<dbReference type="SUPFAM" id="SSF47384">
    <property type="entry name" value="Homodimeric domain of signal transducing histidine kinase"/>
    <property type="match status" value="1"/>
</dbReference>
<dbReference type="RefSeq" id="WP_014768354.1">
    <property type="nucleotide sequence ID" value="NC_018002.1"/>
</dbReference>
<dbReference type="PRINTS" id="PR00344">
    <property type="entry name" value="BCTRLSENSOR"/>
</dbReference>
<gene>
    <name evidence="9" type="ordered locus">Sulba_0141</name>
</gene>
<dbReference type="STRING" id="760154.Sulba_0141"/>
<keyword evidence="10" id="KW-1185">Reference proteome</keyword>
<dbReference type="GO" id="GO:0005886">
    <property type="term" value="C:plasma membrane"/>
    <property type="evidence" value="ECO:0007669"/>
    <property type="project" value="TreeGrafter"/>
</dbReference>
<evidence type="ECO:0000313" key="9">
    <source>
        <dbReference type="EMBL" id="AFL67468.1"/>
    </source>
</evidence>
<keyword evidence="3" id="KW-0597">Phosphoprotein</keyword>
<dbReference type="PROSITE" id="PS50109">
    <property type="entry name" value="HIS_KIN"/>
    <property type="match status" value="1"/>
</dbReference>
<reference evidence="9 10" key="1">
    <citation type="submission" date="2012-06" db="EMBL/GenBank/DDBJ databases">
        <title>Complete sequence of Sulfurospirillum barnesii SES-3.</title>
        <authorList>
            <consortium name="US DOE Joint Genome Institute"/>
            <person name="Lucas S."/>
            <person name="Han J."/>
            <person name="Lapidus A."/>
            <person name="Cheng J.-F."/>
            <person name="Goodwin L."/>
            <person name="Pitluck S."/>
            <person name="Peters L."/>
            <person name="Ovchinnikova G."/>
            <person name="Lu M."/>
            <person name="Detter J.C."/>
            <person name="Han C."/>
            <person name="Tapia R."/>
            <person name="Land M."/>
            <person name="Hauser L."/>
            <person name="Kyrpides N."/>
            <person name="Ivanova N."/>
            <person name="Pagani I."/>
            <person name="Stolz J."/>
            <person name="Arkin A."/>
            <person name="Dehal P."/>
            <person name="Oremland R."/>
            <person name="Saltikov C."/>
            <person name="Basu P."/>
            <person name="Hollibaugh J."/>
            <person name="Newman D."/>
            <person name="Stolyar S."/>
            <person name="Hazen T."/>
            <person name="Woyke T."/>
        </authorList>
    </citation>
    <scope>NUCLEOTIDE SEQUENCE [LARGE SCALE GENOMIC DNA]</scope>
    <source>
        <strain evidence="10">ATCC 700032 / DSM 10660 / SES-3</strain>
    </source>
</reference>
<dbReference type="InterPro" id="IPR003594">
    <property type="entry name" value="HATPase_dom"/>
</dbReference>
<dbReference type="InterPro" id="IPR036890">
    <property type="entry name" value="HATPase_C_sf"/>
</dbReference>
<dbReference type="InterPro" id="IPR036097">
    <property type="entry name" value="HisK_dim/P_sf"/>
</dbReference>
<proteinExistence type="predicted"/>
<evidence type="ECO:0000256" key="6">
    <source>
        <dbReference type="ARBA" id="ARBA00023012"/>
    </source>
</evidence>
<evidence type="ECO:0000259" key="8">
    <source>
        <dbReference type="PROSITE" id="PS50109"/>
    </source>
</evidence>
<dbReference type="EC" id="2.7.13.3" evidence="2"/>
<dbReference type="Pfam" id="PF02518">
    <property type="entry name" value="HATPase_c"/>
    <property type="match status" value="1"/>
</dbReference>
<keyword evidence="4" id="KW-0808">Transferase</keyword>
<dbReference type="EMBL" id="CP003333">
    <property type="protein sequence ID" value="AFL67468.1"/>
    <property type="molecule type" value="Genomic_DNA"/>
</dbReference>
<keyword evidence="5 9" id="KW-0418">Kinase</keyword>
<dbReference type="GO" id="GO:0004721">
    <property type="term" value="F:phosphoprotein phosphatase activity"/>
    <property type="evidence" value="ECO:0007669"/>
    <property type="project" value="TreeGrafter"/>
</dbReference>
<keyword evidence="6" id="KW-0902">Two-component regulatory system</keyword>